<evidence type="ECO:0000313" key="2">
    <source>
        <dbReference type="Proteomes" id="UP001151071"/>
    </source>
</evidence>
<dbReference type="AlphaFoldDB" id="A0A9X3TT38"/>
<sequence>MSTVTAPNLKPTNQQIPEKALPKTAKELRAMVGGKRAFGRGFVDLYKEGK</sequence>
<organism evidence="1 2">
    <name type="scientific">Brevibacillus thermoruber</name>
    <dbReference type="NCBI Taxonomy" id="33942"/>
    <lineage>
        <taxon>Bacteria</taxon>
        <taxon>Bacillati</taxon>
        <taxon>Bacillota</taxon>
        <taxon>Bacilli</taxon>
        <taxon>Bacillales</taxon>
        <taxon>Paenibacillaceae</taxon>
        <taxon>Brevibacillus</taxon>
    </lineage>
</organism>
<keyword evidence="2" id="KW-1185">Reference proteome</keyword>
<proteinExistence type="predicted"/>
<dbReference type="EMBL" id="JAPYYP010000023">
    <property type="protein sequence ID" value="MDA5109899.1"/>
    <property type="molecule type" value="Genomic_DNA"/>
</dbReference>
<gene>
    <name evidence="1" type="ORF">O3V59_16150</name>
</gene>
<reference evidence="1" key="1">
    <citation type="submission" date="2022-12" db="EMBL/GenBank/DDBJ databases">
        <title>Draft genome sequence of the thermophilic strain Brevibacillus thermoruber HT42, isolated from Los Humeros, Puebla, Mexico, with biotechnological potential.</title>
        <authorList>
            <person name="Lara Sanchez J."/>
            <person name="Solis Palacios R."/>
            <person name="Bustos Baena A.S."/>
            <person name="Ruz Baez A.E."/>
            <person name="Espinosa Luna G."/>
            <person name="Oliart Ros R.M."/>
        </authorList>
    </citation>
    <scope>NUCLEOTIDE SEQUENCE</scope>
    <source>
        <strain evidence="1">HT42</strain>
    </source>
</reference>
<evidence type="ECO:0000313" key="1">
    <source>
        <dbReference type="EMBL" id="MDA5109899.1"/>
    </source>
</evidence>
<protein>
    <submittedName>
        <fullName evidence="1">Uncharacterized protein</fullName>
    </submittedName>
</protein>
<accession>A0A9X3TT38</accession>
<dbReference type="Proteomes" id="UP001151071">
    <property type="component" value="Unassembled WGS sequence"/>
</dbReference>
<dbReference type="RefSeq" id="WP_271140547.1">
    <property type="nucleotide sequence ID" value="NZ_JAPYYP010000023.1"/>
</dbReference>
<name>A0A9X3TT38_9BACL</name>
<comment type="caution">
    <text evidence="1">The sequence shown here is derived from an EMBL/GenBank/DDBJ whole genome shotgun (WGS) entry which is preliminary data.</text>
</comment>